<protein>
    <recommendedName>
        <fullName evidence="4">PPPDE domain-containing protein</fullName>
    </recommendedName>
</protein>
<evidence type="ECO:0000256" key="3">
    <source>
        <dbReference type="ARBA" id="ARBA00022801"/>
    </source>
</evidence>
<dbReference type="PROSITE" id="PS51858">
    <property type="entry name" value="PPPDE"/>
    <property type="match status" value="1"/>
</dbReference>
<comment type="caution">
    <text evidence="5">The sequence shown here is derived from an EMBL/GenBank/DDBJ whole genome shotgun (WGS) entry which is preliminary data.</text>
</comment>
<organism evidence="5 6">
    <name type="scientific">Prototheca wickerhamii</name>
    <dbReference type="NCBI Taxonomy" id="3111"/>
    <lineage>
        <taxon>Eukaryota</taxon>
        <taxon>Viridiplantae</taxon>
        <taxon>Chlorophyta</taxon>
        <taxon>core chlorophytes</taxon>
        <taxon>Trebouxiophyceae</taxon>
        <taxon>Chlorellales</taxon>
        <taxon>Chlorellaceae</taxon>
        <taxon>Prototheca</taxon>
    </lineage>
</organism>
<dbReference type="GO" id="GO:0101005">
    <property type="term" value="F:deubiquitinase activity"/>
    <property type="evidence" value="ECO:0007669"/>
    <property type="project" value="TreeGrafter"/>
</dbReference>
<evidence type="ECO:0000313" key="5">
    <source>
        <dbReference type="EMBL" id="KAK2080308.1"/>
    </source>
</evidence>
<gene>
    <name evidence="5" type="ORF">QBZ16_000161</name>
</gene>
<keyword evidence="6" id="KW-1185">Reference proteome</keyword>
<evidence type="ECO:0000313" key="6">
    <source>
        <dbReference type="Proteomes" id="UP001255856"/>
    </source>
</evidence>
<dbReference type="SMART" id="SM01179">
    <property type="entry name" value="DUF862"/>
    <property type="match status" value="1"/>
</dbReference>
<dbReference type="EMBL" id="JASFZW010000001">
    <property type="protein sequence ID" value="KAK2080308.1"/>
    <property type="molecule type" value="Genomic_DNA"/>
</dbReference>
<evidence type="ECO:0000259" key="4">
    <source>
        <dbReference type="PROSITE" id="PS51858"/>
    </source>
</evidence>
<dbReference type="Pfam" id="PF05903">
    <property type="entry name" value="Peptidase_C97"/>
    <property type="match status" value="1"/>
</dbReference>
<comment type="similarity">
    <text evidence="1">Belongs to the DeSI family.</text>
</comment>
<dbReference type="AlphaFoldDB" id="A0AAD9IMC8"/>
<dbReference type="InterPro" id="IPR042266">
    <property type="entry name" value="PPPDE_sf"/>
</dbReference>
<proteinExistence type="inferred from homology"/>
<keyword evidence="2" id="KW-0645">Protease</keyword>
<dbReference type="PANTHER" id="PTHR12378:SF80">
    <property type="entry name" value="IP06716P-RELATED"/>
    <property type="match status" value="1"/>
</dbReference>
<sequence>MPGAAVYLNVYDLIDHNDWTYWCGIGVFHSGVEVYGVEYAYGGHEYDAPGVFATNPRQAPGTVTFREAILLGETSLSARQVYAVVQELGQEFRGNAYHLLQQNCNTFSDALCYRLTGEHAPPWVNRLANFAVALHCLLPQGWVPPLRPPKAEEQRLLGEMDGAVHLPSEGAAEQGGSIAAALQARETVPGSSASSLGAAKPLVA</sequence>
<reference evidence="5" key="1">
    <citation type="submission" date="2021-01" db="EMBL/GenBank/DDBJ databases">
        <authorList>
            <person name="Eckstrom K.M.E."/>
        </authorList>
    </citation>
    <scope>NUCLEOTIDE SEQUENCE</scope>
    <source>
        <strain evidence="5">UVCC 0001</strain>
    </source>
</reference>
<dbReference type="Gene3D" id="3.90.1720.30">
    <property type="entry name" value="PPPDE domains"/>
    <property type="match status" value="1"/>
</dbReference>
<keyword evidence="3" id="KW-0378">Hydrolase</keyword>
<dbReference type="GO" id="GO:0016579">
    <property type="term" value="P:protein deubiquitination"/>
    <property type="evidence" value="ECO:0007669"/>
    <property type="project" value="TreeGrafter"/>
</dbReference>
<accession>A0AAD9IMC8</accession>
<dbReference type="GO" id="GO:0006508">
    <property type="term" value="P:proteolysis"/>
    <property type="evidence" value="ECO:0007669"/>
    <property type="project" value="UniProtKB-KW"/>
</dbReference>
<evidence type="ECO:0000256" key="1">
    <source>
        <dbReference type="ARBA" id="ARBA00008140"/>
    </source>
</evidence>
<name>A0AAD9IMC8_PROWI</name>
<feature type="domain" description="PPPDE" evidence="4">
    <location>
        <begin position="4"/>
        <end position="142"/>
    </location>
</feature>
<dbReference type="InterPro" id="IPR008580">
    <property type="entry name" value="PPPDE_dom"/>
</dbReference>
<dbReference type="Proteomes" id="UP001255856">
    <property type="component" value="Unassembled WGS sequence"/>
</dbReference>
<evidence type="ECO:0000256" key="2">
    <source>
        <dbReference type="ARBA" id="ARBA00022670"/>
    </source>
</evidence>
<dbReference type="PANTHER" id="PTHR12378">
    <property type="entry name" value="DESUMOYLATING ISOPEPTIDASE"/>
    <property type="match status" value="1"/>
</dbReference>